<proteinExistence type="evidence at transcript level"/>
<dbReference type="SMART" id="SM00175">
    <property type="entry name" value="RAB"/>
    <property type="match status" value="1"/>
</dbReference>
<dbReference type="Gene3D" id="3.40.50.300">
    <property type="entry name" value="P-loop containing nucleotide triphosphate hydrolases"/>
    <property type="match status" value="1"/>
</dbReference>
<reference evidence="5" key="1">
    <citation type="submission" date="2017-11" db="EMBL/GenBank/DDBJ databases">
        <title>The sensing device of the deep-sea amphipod.</title>
        <authorList>
            <person name="Kobayashi H."/>
            <person name="Nagahama T."/>
            <person name="Arai W."/>
            <person name="Sasagawa Y."/>
            <person name="Umeda M."/>
            <person name="Hayashi T."/>
            <person name="Nikaido I."/>
            <person name="Watanabe H."/>
            <person name="Oguri K."/>
            <person name="Kitazato H."/>
            <person name="Fujioka K."/>
            <person name="Kido Y."/>
            <person name="Takami H."/>
        </authorList>
    </citation>
    <scope>NUCLEOTIDE SEQUENCE</scope>
    <source>
        <tissue evidence="5">Whole body</tissue>
    </source>
</reference>
<evidence type="ECO:0000256" key="1">
    <source>
        <dbReference type="SAM" id="MobiDB-lite"/>
    </source>
</evidence>
<feature type="region of interest" description="Disordered" evidence="1">
    <location>
        <begin position="126"/>
        <end position="150"/>
    </location>
</feature>
<feature type="region of interest" description="Disordered" evidence="1">
    <location>
        <begin position="60"/>
        <end position="80"/>
    </location>
</feature>
<evidence type="ECO:0000259" key="3">
    <source>
        <dbReference type="PROSITE" id="PS50181"/>
    </source>
</evidence>
<feature type="domain" description="F-box" evidence="3">
    <location>
        <begin position="260"/>
        <end position="306"/>
    </location>
</feature>
<dbReference type="PRINTS" id="PR00449">
    <property type="entry name" value="RASTRNSFRMNG"/>
</dbReference>
<protein>
    <submittedName>
        <fullName evidence="4">Kinetochore protein Ndc80</fullName>
    </submittedName>
</protein>
<name>A0A2P2IBX1_9CRUS</name>
<dbReference type="InterPro" id="IPR001806">
    <property type="entry name" value="Small_GTPase"/>
</dbReference>
<dbReference type="Pfam" id="PF12937">
    <property type="entry name" value="F-box-like"/>
    <property type="match status" value="1"/>
</dbReference>
<feature type="domain" description="CRIB" evidence="2">
    <location>
        <begin position="75"/>
        <end position="88"/>
    </location>
</feature>
<dbReference type="PANTHER" id="PTHR47979">
    <property type="entry name" value="DRAB11-RELATED"/>
    <property type="match status" value="1"/>
</dbReference>
<sequence length="549" mass="62812">MASQHPDGNSVCTRQPSDMSQFELPSHISPEHKRLPSGAELSIIYNGIRFKAIPIQAIQSDGSSKKKRNRGDHHVSHPSNVQHVLHVEWNEKLQAYTGIPDVWTQDIPQSALRFSTRQLPSHINPRFRLESETEFGDSAEPKKKSKSCLPSKTEFPSWRRRLSIDDYKAEYLASVDVEYEREKVVVSELPGNAPGPRVFPGPRVHFQQPYFRNNNSILKVSVRNYLEKLGFTDLDKEYRVENLREILLDRLRLGPERVTQDTLARLPYSMKRMIFSFLDVKSLLRACSTASEMAALLDEPSLWRPYVTRMHTEQGFLHSAYPARHRGWKVSYRAMTRIVSDPSYCDSIWNVVVQGDVRIGKNRLVYTLGDALLRRNREHSTKDIRDDPAIDAVTGIYRFRIDFVTRRVVIEDKIIKLQVWDGGLVLGDSAVFGAAHIVLLLLDLTDETSFNRLPKLLRDTFRATKSADPNLRIVLVGNTRGSGDHRTVSFDRAKRFANERGLVYLEANIDNPNEVDEAFVKLTEEFADSHSLVQMAIHRAKNPKQCVVM</sequence>
<accession>A0A2P2IBX1</accession>
<dbReference type="PROSITE" id="PS50108">
    <property type="entry name" value="CRIB"/>
    <property type="match status" value="1"/>
</dbReference>
<dbReference type="InterPro" id="IPR000095">
    <property type="entry name" value="CRIB_dom"/>
</dbReference>
<reference evidence="4" key="2">
    <citation type="journal article" date="2018" name="Biosci. Biotechnol. Biochem.">
        <title>Polysaccharide hydrolase of the hadal zone amphipods Hirondellea gigas.</title>
        <authorList>
            <person name="Kobayashi H."/>
            <person name="Nagahama T."/>
            <person name="Arai W."/>
            <person name="Sasagawa Y."/>
            <person name="Umeda M."/>
            <person name="Hayashi T."/>
            <person name="Nikaido I."/>
            <person name="Watanabe H."/>
            <person name="Oguri K."/>
            <person name="Kitazato H."/>
            <person name="Fujioka K."/>
            <person name="Kido Y."/>
            <person name="Takami H."/>
        </authorList>
    </citation>
    <scope>NUCLEOTIDE SEQUENCE</scope>
    <source>
        <tissue evidence="4">Whole body</tissue>
    </source>
</reference>
<dbReference type="InterPro" id="IPR027417">
    <property type="entry name" value="P-loop_NTPase"/>
</dbReference>
<dbReference type="InterPro" id="IPR050209">
    <property type="entry name" value="Rab_GTPases_membrane_traffic"/>
</dbReference>
<dbReference type="GO" id="GO:0003924">
    <property type="term" value="F:GTPase activity"/>
    <property type="evidence" value="ECO:0007669"/>
    <property type="project" value="InterPro"/>
</dbReference>
<feature type="compositionally biased region" description="Polar residues" evidence="1">
    <location>
        <begin position="1"/>
        <end position="20"/>
    </location>
</feature>
<dbReference type="InterPro" id="IPR036047">
    <property type="entry name" value="F-box-like_dom_sf"/>
</dbReference>
<dbReference type="Pfam" id="PF00786">
    <property type="entry name" value="PBD"/>
    <property type="match status" value="1"/>
</dbReference>
<organism evidence="4">
    <name type="scientific">Hirondellea gigas</name>
    <dbReference type="NCBI Taxonomy" id="1518452"/>
    <lineage>
        <taxon>Eukaryota</taxon>
        <taxon>Metazoa</taxon>
        <taxon>Ecdysozoa</taxon>
        <taxon>Arthropoda</taxon>
        <taxon>Crustacea</taxon>
        <taxon>Multicrustacea</taxon>
        <taxon>Malacostraca</taxon>
        <taxon>Eumalacostraca</taxon>
        <taxon>Peracarida</taxon>
        <taxon>Amphipoda</taxon>
        <taxon>Amphilochidea</taxon>
        <taxon>Lysianassida</taxon>
        <taxon>Lysianassidira</taxon>
        <taxon>Lysianassoidea</taxon>
        <taxon>Lysianassidae</taxon>
        <taxon>Hirondellea</taxon>
    </lineage>
</organism>
<dbReference type="EMBL" id="IACF01005925">
    <property type="protein sequence ID" value="LAB71508.1"/>
    <property type="molecule type" value="mRNA"/>
</dbReference>
<dbReference type="SUPFAM" id="SSF52540">
    <property type="entry name" value="P-loop containing nucleoside triphosphate hydrolases"/>
    <property type="match status" value="1"/>
</dbReference>
<dbReference type="Pfam" id="PF00071">
    <property type="entry name" value="Ras"/>
    <property type="match status" value="1"/>
</dbReference>
<dbReference type="AlphaFoldDB" id="A0A2P2IBX1"/>
<dbReference type="InterPro" id="IPR001810">
    <property type="entry name" value="F-box_dom"/>
</dbReference>
<dbReference type="Gene3D" id="1.20.1280.50">
    <property type="match status" value="1"/>
</dbReference>
<dbReference type="InterPro" id="IPR036936">
    <property type="entry name" value="CRIB_dom_sf"/>
</dbReference>
<dbReference type="EMBL" id="IACT01006675">
    <property type="protein sequence ID" value="LAC25800.1"/>
    <property type="molecule type" value="mRNA"/>
</dbReference>
<dbReference type="PROSITE" id="PS50181">
    <property type="entry name" value="FBOX"/>
    <property type="match status" value="1"/>
</dbReference>
<dbReference type="PROSITE" id="PS51419">
    <property type="entry name" value="RAB"/>
    <property type="match status" value="1"/>
</dbReference>
<evidence type="ECO:0000313" key="4">
    <source>
        <dbReference type="EMBL" id="LAB71508.1"/>
    </source>
</evidence>
<evidence type="ECO:0000259" key="2">
    <source>
        <dbReference type="PROSITE" id="PS50108"/>
    </source>
</evidence>
<feature type="region of interest" description="Disordered" evidence="1">
    <location>
        <begin position="1"/>
        <end position="33"/>
    </location>
</feature>
<dbReference type="GO" id="GO:0005525">
    <property type="term" value="F:GTP binding"/>
    <property type="evidence" value="ECO:0007669"/>
    <property type="project" value="InterPro"/>
</dbReference>
<dbReference type="Gene3D" id="3.90.810.10">
    <property type="entry name" value="CRIB domain"/>
    <property type="match status" value="1"/>
</dbReference>
<dbReference type="SUPFAM" id="SSF81383">
    <property type="entry name" value="F-box domain"/>
    <property type="match status" value="1"/>
</dbReference>
<evidence type="ECO:0000313" key="5">
    <source>
        <dbReference type="EMBL" id="LAC25800.1"/>
    </source>
</evidence>